<dbReference type="InterPro" id="IPR003439">
    <property type="entry name" value="ABC_transporter-like_ATP-bd"/>
</dbReference>
<name>A0A2I2KVF2_9ACTN</name>
<evidence type="ECO:0000259" key="5">
    <source>
        <dbReference type="PROSITE" id="PS50893"/>
    </source>
</evidence>
<dbReference type="PROSITE" id="PS50893">
    <property type="entry name" value="ABC_TRANSPORTER_2"/>
    <property type="match status" value="1"/>
</dbReference>
<dbReference type="GO" id="GO:0005524">
    <property type="term" value="F:ATP binding"/>
    <property type="evidence" value="ECO:0007669"/>
    <property type="project" value="UniProtKB-KW"/>
</dbReference>
<dbReference type="InterPro" id="IPR027417">
    <property type="entry name" value="P-loop_NTPase"/>
</dbReference>
<keyword evidence="4 6" id="KW-0067">ATP-binding</keyword>
<dbReference type="Pfam" id="PF00005">
    <property type="entry name" value="ABC_tran"/>
    <property type="match status" value="1"/>
</dbReference>
<evidence type="ECO:0000256" key="4">
    <source>
        <dbReference type="ARBA" id="ARBA00022840"/>
    </source>
</evidence>
<evidence type="ECO:0000256" key="3">
    <source>
        <dbReference type="ARBA" id="ARBA00022741"/>
    </source>
</evidence>
<keyword evidence="2" id="KW-0813">Transport</keyword>
<sequence>MSTVVRFDAFTKTFGGTRAVENLSFEVQAGRIVGLVGPNGAGKSTSLRGLLGLVRPTSGSAAVFGAPYAALADPARRIGVSMEGVGLNPAHTGRRHLTVFARAAGLPDSRVTEVLDLTGIAHAAGRKLRGWSTGMRARLGLATALLGDPELLVLDEPTNGLDPEGVRWLRTFLREQAALGRTVLLSSHMLAELENTVDDIVVLNRTALFVGELTALTGDGSRLEERFFDLLTKPGLVGAGEVR</sequence>
<comment type="similarity">
    <text evidence="1">Belongs to the ABC transporter superfamily.</text>
</comment>
<dbReference type="Proteomes" id="UP000234331">
    <property type="component" value="Unassembled WGS sequence"/>
</dbReference>
<dbReference type="InterPro" id="IPR003593">
    <property type="entry name" value="AAA+_ATPase"/>
</dbReference>
<dbReference type="GO" id="GO:0016887">
    <property type="term" value="F:ATP hydrolysis activity"/>
    <property type="evidence" value="ECO:0007669"/>
    <property type="project" value="InterPro"/>
</dbReference>
<dbReference type="OrthoDB" id="9804819at2"/>
<dbReference type="RefSeq" id="WP_101833090.1">
    <property type="nucleotide sequence ID" value="NZ_FZMO01000288.1"/>
</dbReference>
<dbReference type="PANTHER" id="PTHR43335:SF4">
    <property type="entry name" value="ABC TRANSPORTER, ATP-BINDING PROTEIN"/>
    <property type="match status" value="1"/>
</dbReference>
<dbReference type="SMART" id="SM00382">
    <property type="entry name" value="AAA"/>
    <property type="match status" value="1"/>
</dbReference>
<gene>
    <name evidence="6" type="ORF">FRACA_3580002</name>
</gene>
<keyword evidence="3" id="KW-0547">Nucleotide-binding</keyword>
<dbReference type="Gene3D" id="3.40.50.300">
    <property type="entry name" value="P-loop containing nucleotide triphosphate hydrolases"/>
    <property type="match status" value="1"/>
</dbReference>
<evidence type="ECO:0000256" key="1">
    <source>
        <dbReference type="ARBA" id="ARBA00005417"/>
    </source>
</evidence>
<dbReference type="SUPFAM" id="SSF52540">
    <property type="entry name" value="P-loop containing nucleoside triphosphate hydrolases"/>
    <property type="match status" value="1"/>
</dbReference>
<reference evidence="6 7" key="1">
    <citation type="submission" date="2017-06" db="EMBL/GenBank/DDBJ databases">
        <authorList>
            <person name="Kim H.J."/>
            <person name="Triplett B.A."/>
        </authorList>
    </citation>
    <scope>NUCLEOTIDE SEQUENCE [LARGE SCALE GENOMIC DNA]</scope>
    <source>
        <strain evidence="6">FRACA_ARgP5</strain>
    </source>
</reference>
<feature type="domain" description="ABC transporter" evidence="5">
    <location>
        <begin position="5"/>
        <end position="230"/>
    </location>
</feature>
<accession>A0A2I2KVF2</accession>
<proteinExistence type="inferred from homology"/>
<evidence type="ECO:0000313" key="6">
    <source>
        <dbReference type="EMBL" id="SNQ49634.1"/>
    </source>
</evidence>
<organism evidence="6 7">
    <name type="scientific">Frankia canadensis</name>
    <dbReference type="NCBI Taxonomy" id="1836972"/>
    <lineage>
        <taxon>Bacteria</taxon>
        <taxon>Bacillati</taxon>
        <taxon>Actinomycetota</taxon>
        <taxon>Actinomycetes</taxon>
        <taxon>Frankiales</taxon>
        <taxon>Frankiaceae</taxon>
        <taxon>Frankia</taxon>
    </lineage>
</organism>
<evidence type="ECO:0000313" key="7">
    <source>
        <dbReference type="Proteomes" id="UP000234331"/>
    </source>
</evidence>
<evidence type="ECO:0000256" key="2">
    <source>
        <dbReference type="ARBA" id="ARBA00022448"/>
    </source>
</evidence>
<dbReference type="AlphaFoldDB" id="A0A2I2KVF2"/>
<dbReference type="EMBL" id="FZMO01000288">
    <property type="protein sequence ID" value="SNQ49634.1"/>
    <property type="molecule type" value="Genomic_DNA"/>
</dbReference>
<protein>
    <submittedName>
        <fullName evidence="6">ABC transporter ATP-binding protein</fullName>
    </submittedName>
</protein>
<dbReference type="PANTHER" id="PTHR43335">
    <property type="entry name" value="ABC TRANSPORTER, ATP-BINDING PROTEIN"/>
    <property type="match status" value="1"/>
</dbReference>
<keyword evidence="7" id="KW-1185">Reference proteome</keyword>